<dbReference type="GO" id="GO:0140359">
    <property type="term" value="F:ABC-type transporter activity"/>
    <property type="evidence" value="ECO:0007669"/>
    <property type="project" value="InterPro"/>
</dbReference>
<comment type="caution">
    <text evidence="4">The sequence shown here is derived from an EMBL/GenBank/DDBJ whole genome shotgun (WGS) entry which is preliminary data.</text>
</comment>
<gene>
    <name evidence="4" type="ORF">P43SY_010913</name>
</gene>
<feature type="domain" description="ABC transporter family G" evidence="3">
    <location>
        <begin position="19"/>
        <end position="79"/>
    </location>
</feature>
<evidence type="ECO:0000313" key="5">
    <source>
        <dbReference type="Proteomes" id="UP001209570"/>
    </source>
</evidence>
<evidence type="ECO:0000313" key="4">
    <source>
        <dbReference type="EMBL" id="KAJ0389218.1"/>
    </source>
</evidence>
<sequence length="94" mass="10272">MDGVRKVANSGRTIVCTIHQPSTEIFTLFDRLLLLKAGGQTVFNGDLGPECSNLIEYFESAPGVAKIPPCYNPSTWMLECIVRCDVVDPNALRG</sequence>
<keyword evidence="1" id="KW-0813">Transport</keyword>
<protein>
    <recommendedName>
        <fullName evidence="3">ABC transporter family G domain-containing protein</fullName>
    </recommendedName>
</protein>
<keyword evidence="5" id="KW-1185">Reference proteome</keyword>
<dbReference type="Proteomes" id="UP001209570">
    <property type="component" value="Unassembled WGS sequence"/>
</dbReference>
<reference evidence="4" key="1">
    <citation type="submission" date="2021-12" db="EMBL/GenBank/DDBJ databases">
        <title>Prjna785345.</title>
        <authorList>
            <person name="Rujirawat T."/>
            <person name="Krajaejun T."/>
        </authorList>
    </citation>
    <scope>NUCLEOTIDE SEQUENCE</scope>
    <source>
        <strain evidence="4">Pi057C3</strain>
    </source>
</reference>
<proteinExistence type="predicted"/>
<evidence type="ECO:0000256" key="1">
    <source>
        <dbReference type="ARBA" id="ARBA00022448"/>
    </source>
</evidence>
<dbReference type="Pfam" id="PF19055">
    <property type="entry name" value="ABC2_membrane_7"/>
    <property type="match status" value="1"/>
</dbReference>
<dbReference type="AlphaFoldDB" id="A0AAD5L5M5"/>
<dbReference type="EMBL" id="JAKCXM010004475">
    <property type="protein sequence ID" value="KAJ0389218.1"/>
    <property type="molecule type" value="Genomic_DNA"/>
</dbReference>
<dbReference type="InterPro" id="IPR043926">
    <property type="entry name" value="ABCG_dom"/>
</dbReference>
<organism evidence="4 5">
    <name type="scientific">Pythium insidiosum</name>
    <name type="common">Pythiosis disease agent</name>
    <dbReference type="NCBI Taxonomy" id="114742"/>
    <lineage>
        <taxon>Eukaryota</taxon>
        <taxon>Sar</taxon>
        <taxon>Stramenopiles</taxon>
        <taxon>Oomycota</taxon>
        <taxon>Peronosporomycetes</taxon>
        <taxon>Pythiales</taxon>
        <taxon>Pythiaceae</taxon>
        <taxon>Pythium</taxon>
    </lineage>
</organism>
<evidence type="ECO:0000256" key="2">
    <source>
        <dbReference type="ARBA" id="ARBA00023136"/>
    </source>
</evidence>
<evidence type="ECO:0000259" key="3">
    <source>
        <dbReference type="Pfam" id="PF19055"/>
    </source>
</evidence>
<accession>A0AAD5L5M5</accession>
<name>A0AAD5L5M5_PYTIN</name>
<dbReference type="PANTHER" id="PTHR19241">
    <property type="entry name" value="ATP-BINDING CASSETTE TRANSPORTER"/>
    <property type="match status" value="1"/>
</dbReference>
<keyword evidence="2" id="KW-0472">Membrane</keyword>